<sequence>MKKNKLKKLSIFALTTALTVSCLAGCGKKKEEDTEQATITTEAAATMSDADIEFAPTKEGYVINEFSGEWIDESLSNQRPLCIMINNIVDAMPQSGISQADITYEMLVEGGITRYMCVFKDYSNLEKLGPVRSARHYYVQMANMLGGIYAHVGWSVYAESWIKDTGLNNLNGLYDSTTFYRDESRVAPHNCYTNSEKLKEGIAAAGYSTEYLGEKSKAFAFNVEETALGSGQTANKVTTAYNDSSTRWYEYNADEKLYYRFQYGTEQIDDQTNEQLRYKNLIVMFVQYTDLGDGLQNIDWDKTGTGYYITDGEYEAISWRKDNGVVKYYTADGKQLKMNPGKTFVTVFDETKQDKIIFE</sequence>
<name>A0A7G9FQV5_9FIRM</name>
<dbReference type="Gene3D" id="3.50.90.10">
    <property type="entry name" value="YerB-like"/>
    <property type="match status" value="1"/>
</dbReference>
<evidence type="ECO:0000313" key="4">
    <source>
        <dbReference type="EMBL" id="QNM00937.1"/>
    </source>
</evidence>
<feature type="domain" description="DUF3048" evidence="2">
    <location>
        <begin position="67"/>
        <end position="207"/>
    </location>
</feature>
<feature type="domain" description="DUF3048" evidence="3">
    <location>
        <begin position="238"/>
        <end position="345"/>
    </location>
</feature>
<keyword evidence="5" id="KW-1185">Reference proteome</keyword>
<feature type="signal peptide" evidence="1">
    <location>
        <begin position="1"/>
        <end position="24"/>
    </location>
</feature>
<dbReference type="InterPro" id="IPR021416">
    <property type="entry name" value="DUF3048_N"/>
</dbReference>
<dbReference type="Pfam" id="PF17479">
    <property type="entry name" value="DUF3048_C"/>
    <property type="match status" value="1"/>
</dbReference>
<evidence type="ECO:0000259" key="3">
    <source>
        <dbReference type="Pfam" id="PF17479"/>
    </source>
</evidence>
<dbReference type="SUPFAM" id="SSF159774">
    <property type="entry name" value="YerB-like"/>
    <property type="match status" value="1"/>
</dbReference>
<dbReference type="KEGG" id="wcp:H9Q76_06595"/>
<proteinExistence type="predicted"/>
<evidence type="ECO:0000259" key="2">
    <source>
        <dbReference type="Pfam" id="PF11258"/>
    </source>
</evidence>
<gene>
    <name evidence="4" type="ORF">H9Q76_06595</name>
</gene>
<dbReference type="AlphaFoldDB" id="A0A7G9FQV5"/>
<dbReference type="EMBL" id="CP060632">
    <property type="protein sequence ID" value="QNM00937.1"/>
    <property type="molecule type" value="Genomic_DNA"/>
</dbReference>
<evidence type="ECO:0000256" key="1">
    <source>
        <dbReference type="SAM" id="SignalP"/>
    </source>
</evidence>
<keyword evidence="1" id="KW-0732">Signal</keyword>
<accession>A0A7G9FQV5</accession>
<feature type="chain" id="PRO_5038984427" evidence="1">
    <location>
        <begin position="25"/>
        <end position="359"/>
    </location>
</feature>
<dbReference type="Proteomes" id="UP000515819">
    <property type="component" value="Chromosome"/>
</dbReference>
<reference evidence="4 5" key="1">
    <citation type="submission" date="2020-08" db="EMBL/GenBank/DDBJ databases">
        <authorList>
            <person name="Liu C."/>
            <person name="Sun Q."/>
        </authorList>
    </citation>
    <scope>NUCLEOTIDE SEQUENCE [LARGE SCALE GENOMIC DNA]</scope>
    <source>
        <strain evidence="4 5">NSJ-4</strain>
    </source>
</reference>
<dbReference type="RefSeq" id="WP_249321859.1">
    <property type="nucleotide sequence ID" value="NZ_CP060632.1"/>
</dbReference>
<organism evidence="4 5">
    <name type="scientific">Wujia chipingensis</name>
    <dbReference type="NCBI Taxonomy" id="2763670"/>
    <lineage>
        <taxon>Bacteria</taxon>
        <taxon>Bacillati</taxon>
        <taxon>Bacillota</taxon>
        <taxon>Clostridia</taxon>
        <taxon>Lachnospirales</taxon>
        <taxon>Lachnospiraceae</taxon>
        <taxon>Wujia</taxon>
    </lineage>
</organism>
<evidence type="ECO:0000313" key="5">
    <source>
        <dbReference type="Proteomes" id="UP000515819"/>
    </source>
</evidence>
<dbReference type="InterPro" id="IPR035328">
    <property type="entry name" value="DUF3048_C"/>
</dbReference>
<dbReference type="InterPro" id="IPR023158">
    <property type="entry name" value="YerB-like_sf"/>
</dbReference>
<dbReference type="PROSITE" id="PS51257">
    <property type="entry name" value="PROKAR_LIPOPROTEIN"/>
    <property type="match status" value="1"/>
</dbReference>
<dbReference type="Pfam" id="PF11258">
    <property type="entry name" value="DUF3048"/>
    <property type="match status" value="1"/>
</dbReference>
<protein>
    <submittedName>
        <fullName evidence="4">DUF3048 domain-containing protein</fullName>
    </submittedName>
</protein>